<dbReference type="RefSeq" id="WP_034638750.1">
    <property type="nucleotide sequence ID" value="NZ_CBCSJC010000005.1"/>
</dbReference>
<protein>
    <recommendedName>
        <fullName evidence="3">Delta-aminolevulinic acid dehydratase</fullName>
    </recommendedName>
</protein>
<proteinExistence type="predicted"/>
<accession>A0A073JZ00</accession>
<reference evidence="1 2" key="1">
    <citation type="submission" date="2014-06" db="EMBL/GenBank/DDBJ databases">
        <title>Draft genome sequence of Bacillus manliponensis JCM 15802 (MCCC 1A00708).</title>
        <authorList>
            <person name="Lai Q."/>
            <person name="Liu Y."/>
            <person name="Shao Z."/>
        </authorList>
    </citation>
    <scope>NUCLEOTIDE SEQUENCE [LARGE SCALE GENOMIC DNA]</scope>
    <source>
        <strain evidence="1 2">JCM 15802</strain>
    </source>
</reference>
<dbReference type="Proteomes" id="UP000027822">
    <property type="component" value="Unassembled WGS sequence"/>
</dbReference>
<dbReference type="EMBL" id="JOTN01000007">
    <property type="protein sequence ID" value="KEK19450.1"/>
    <property type="molecule type" value="Genomic_DNA"/>
</dbReference>
<dbReference type="STRING" id="574376.BAMA_21900"/>
<sequence length="177" mass="19947">MNVALVVGENSDLEAQALRANLEYFGAKVVTYWTGRPLDLIHVLSGKSIYDDMEYIVFCFHGDEGKFIMTELGEDIYEEGEPRGDFGAEEIKRYAKLDGRYVVNSGCTLGEKALAKAFIEKGAQAYIGSSDYVDGNASLLFITRFFYELINHEVNIEEAFQIAQKMDEETGSFELYK</sequence>
<comment type="caution">
    <text evidence="1">The sequence shown here is derived from an EMBL/GenBank/DDBJ whole genome shotgun (WGS) entry which is preliminary data.</text>
</comment>
<keyword evidence="2" id="KW-1185">Reference proteome</keyword>
<dbReference type="AlphaFoldDB" id="A0A073JZ00"/>
<evidence type="ECO:0008006" key="3">
    <source>
        <dbReference type="Google" id="ProtNLM"/>
    </source>
</evidence>
<gene>
    <name evidence="1" type="ORF">BAMA_21900</name>
</gene>
<organism evidence="1 2">
    <name type="scientific">Bacillus manliponensis</name>
    <dbReference type="NCBI Taxonomy" id="574376"/>
    <lineage>
        <taxon>Bacteria</taxon>
        <taxon>Bacillati</taxon>
        <taxon>Bacillota</taxon>
        <taxon>Bacilli</taxon>
        <taxon>Bacillales</taxon>
        <taxon>Bacillaceae</taxon>
        <taxon>Bacillus</taxon>
        <taxon>Bacillus cereus group</taxon>
    </lineage>
</organism>
<evidence type="ECO:0000313" key="1">
    <source>
        <dbReference type="EMBL" id="KEK19450.1"/>
    </source>
</evidence>
<dbReference type="eggNOG" id="ENOG502ZB1H">
    <property type="taxonomic scope" value="Bacteria"/>
</dbReference>
<dbReference type="OrthoDB" id="4548730at2"/>
<evidence type="ECO:0000313" key="2">
    <source>
        <dbReference type="Proteomes" id="UP000027822"/>
    </source>
</evidence>
<name>A0A073JZ00_9BACI</name>